<evidence type="ECO:0000313" key="4">
    <source>
        <dbReference type="EMBL" id="GAO38490.1"/>
    </source>
</evidence>
<dbReference type="PANTHER" id="PTHR44591">
    <property type="entry name" value="STRESS RESPONSE REGULATOR PROTEIN 1"/>
    <property type="match status" value="1"/>
</dbReference>
<dbReference type="InterPro" id="IPR001789">
    <property type="entry name" value="Sig_transdc_resp-reg_receiver"/>
</dbReference>
<dbReference type="Proteomes" id="UP000033202">
    <property type="component" value="Unassembled WGS sequence"/>
</dbReference>
<dbReference type="SMART" id="SM00448">
    <property type="entry name" value="REC"/>
    <property type="match status" value="1"/>
</dbReference>
<feature type="modified residue" description="4-aspartylphosphate" evidence="2">
    <location>
        <position position="62"/>
    </location>
</feature>
<dbReference type="Pfam" id="PF00072">
    <property type="entry name" value="Response_reg"/>
    <property type="match status" value="1"/>
</dbReference>
<evidence type="ECO:0000313" key="5">
    <source>
        <dbReference type="Proteomes" id="UP000033202"/>
    </source>
</evidence>
<proteinExistence type="predicted"/>
<dbReference type="InterPro" id="IPR050595">
    <property type="entry name" value="Bact_response_regulator"/>
</dbReference>
<sequence length="146" mass="15327">MVFGKRARKIQRILIVEDEPLIAFDTEHVLTEAGYDVVGTVDSVEAALEVIASKKLDLALVDLGLTDGGNGVEVAAAARRAGLHVLFVTGRCPKGAESLGIGCLEKPFTPKDLRGAIEAIETLLSRGSVKKAPSGLRLYADNASAA</sequence>
<dbReference type="PROSITE" id="PS50110">
    <property type="entry name" value="RESPONSE_REGULATORY"/>
    <property type="match status" value="1"/>
</dbReference>
<dbReference type="STRING" id="1219043.SCH01S_16_00060"/>
<dbReference type="GO" id="GO:0000160">
    <property type="term" value="P:phosphorelay signal transduction system"/>
    <property type="evidence" value="ECO:0007669"/>
    <property type="project" value="InterPro"/>
</dbReference>
<dbReference type="SUPFAM" id="SSF52172">
    <property type="entry name" value="CheY-like"/>
    <property type="match status" value="1"/>
</dbReference>
<dbReference type="AlphaFoldDB" id="A0A0E9MMY9"/>
<dbReference type="InterPro" id="IPR011006">
    <property type="entry name" value="CheY-like_superfamily"/>
</dbReference>
<keyword evidence="1 2" id="KW-0597">Phosphoprotein</keyword>
<evidence type="ECO:0000256" key="2">
    <source>
        <dbReference type="PROSITE-ProRule" id="PRU00169"/>
    </source>
</evidence>
<dbReference type="OrthoDB" id="7471842at2"/>
<evidence type="ECO:0000256" key="1">
    <source>
        <dbReference type="ARBA" id="ARBA00022553"/>
    </source>
</evidence>
<accession>A0A0E9MMY9</accession>
<reference evidence="4 5" key="1">
    <citation type="submission" date="2015-04" db="EMBL/GenBank/DDBJ databases">
        <title>Whole genome shotgun sequence of Sphingomonas changbaiensis NBRC 104936.</title>
        <authorList>
            <person name="Katano-Makiyama Y."/>
            <person name="Hosoyama A."/>
            <person name="Hashimoto M."/>
            <person name="Noguchi M."/>
            <person name="Tsuchikane K."/>
            <person name="Ohji S."/>
            <person name="Yamazoe A."/>
            <person name="Ichikawa N."/>
            <person name="Kimura A."/>
            <person name="Fujita N."/>
        </authorList>
    </citation>
    <scope>NUCLEOTIDE SEQUENCE [LARGE SCALE GENOMIC DNA]</scope>
    <source>
        <strain evidence="4 5">NBRC 104936</strain>
    </source>
</reference>
<gene>
    <name evidence="4" type="ORF">SCH01S_16_00060</name>
</gene>
<organism evidence="4 5">
    <name type="scientific">Sphingomonas changbaiensis NBRC 104936</name>
    <dbReference type="NCBI Taxonomy" id="1219043"/>
    <lineage>
        <taxon>Bacteria</taxon>
        <taxon>Pseudomonadati</taxon>
        <taxon>Pseudomonadota</taxon>
        <taxon>Alphaproteobacteria</taxon>
        <taxon>Sphingomonadales</taxon>
        <taxon>Sphingomonadaceae</taxon>
        <taxon>Sphingomonas</taxon>
    </lineage>
</organism>
<evidence type="ECO:0000259" key="3">
    <source>
        <dbReference type="PROSITE" id="PS50110"/>
    </source>
</evidence>
<comment type="caution">
    <text evidence="4">The sequence shown here is derived from an EMBL/GenBank/DDBJ whole genome shotgun (WGS) entry which is preliminary data.</text>
</comment>
<dbReference type="Gene3D" id="3.40.50.2300">
    <property type="match status" value="1"/>
</dbReference>
<feature type="domain" description="Response regulatory" evidence="3">
    <location>
        <begin position="12"/>
        <end position="121"/>
    </location>
</feature>
<dbReference type="EMBL" id="BBWU01000016">
    <property type="protein sequence ID" value="GAO38490.1"/>
    <property type="molecule type" value="Genomic_DNA"/>
</dbReference>
<dbReference type="RefSeq" id="WP_046347342.1">
    <property type="nucleotide sequence ID" value="NZ_BBWU01000016.1"/>
</dbReference>
<name>A0A0E9MMY9_9SPHN</name>
<protein>
    <submittedName>
        <fullName evidence="4">Putative two-component response regulator</fullName>
    </submittedName>
</protein>
<dbReference type="PANTHER" id="PTHR44591:SF21">
    <property type="entry name" value="TWO-COMPONENT RESPONSE REGULATOR"/>
    <property type="match status" value="1"/>
</dbReference>
<keyword evidence="5" id="KW-1185">Reference proteome</keyword>